<dbReference type="AlphaFoldDB" id="A0A2G5EN79"/>
<dbReference type="Proteomes" id="UP000230069">
    <property type="component" value="Unassembled WGS sequence"/>
</dbReference>
<evidence type="ECO:0000313" key="2">
    <source>
        <dbReference type="EMBL" id="PIA57203.1"/>
    </source>
</evidence>
<organism evidence="2 3">
    <name type="scientific">Aquilegia coerulea</name>
    <name type="common">Rocky mountain columbine</name>
    <dbReference type="NCBI Taxonomy" id="218851"/>
    <lineage>
        <taxon>Eukaryota</taxon>
        <taxon>Viridiplantae</taxon>
        <taxon>Streptophyta</taxon>
        <taxon>Embryophyta</taxon>
        <taxon>Tracheophyta</taxon>
        <taxon>Spermatophyta</taxon>
        <taxon>Magnoliopsida</taxon>
        <taxon>Ranunculales</taxon>
        <taxon>Ranunculaceae</taxon>
        <taxon>Thalictroideae</taxon>
        <taxon>Aquilegia</taxon>
    </lineage>
</organism>
<sequence length="84" mass="9475">METDCISTVTLCCILISTLCRKTSCSLIESRGFFHLLQNWSNKGLPDVCISYLQQRILCNVTRNLCELIMSSSYLSLNFGSQES</sequence>
<keyword evidence="1" id="KW-0732">Signal</keyword>
<keyword evidence="3" id="KW-1185">Reference proteome</keyword>
<gene>
    <name evidence="2" type="ORF">AQUCO_00600142v1</name>
</gene>
<dbReference type="InParanoid" id="A0A2G5EN79"/>
<reference evidence="2 3" key="1">
    <citation type="submission" date="2017-09" db="EMBL/GenBank/DDBJ databases">
        <title>WGS assembly of Aquilegia coerulea Goldsmith.</title>
        <authorList>
            <person name="Hodges S."/>
            <person name="Kramer E."/>
            <person name="Nordborg M."/>
            <person name="Tomkins J."/>
            <person name="Borevitz J."/>
            <person name="Derieg N."/>
            <person name="Yan J."/>
            <person name="Mihaltcheva S."/>
            <person name="Hayes R.D."/>
            <person name="Rokhsar D."/>
        </authorList>
    </citation>
    <scope>NUCLEOTIDE SEQUENCE [LARGE SCALE GENOMIC DNA]</scope>
    <source>
        <strain evidence="3">cv. Goldsmith</strain>
    </source>
</reference>
<protein>
    <submittedName>
        <fullName evidence="2">Uncharacterized protein</fullName>
    </submittedName>
</protein>
<name>A0A2G5EN79_AQUCA</name>
<dbReference type="EMBL" id="KZ305023">
    <property type="protein sequence ID" value="PIA57203.1"/>
    <property type="molecule type" value="Genomic_DNA"/>
</dbReference>
<feature type="signal peptide" evidence="1">
    <location>
        <begin position="1"/>
        <end position="25"/>
    </location>
</feature>
<proteinExistence type="predicted"/>
<accession>A0A2G5EN79</accession>
<evidence type="ECO:0000256" key="1">
    <source>
        <dbReference type="SAM" id="SignalP"/>
    </source>
</evidence>
<evidence type="ECO:0000313" key="3">
    <source>
        <dbReference type="Proteomes" id="UP000230069"/>
    </source>
</evidence>
<feature type="chain" id="PRO_5013680296" evidence="1">
    <location>
        <begin position="26"/>
        <end position="84"/>
    </location>
</feature>